<dbReference type="PaxDb" id="2850-Phatr50384"/>
<dbReference type="InParanoid" id="B7GDY2"/>
<dbReference type="Pfam" id="PF01625">
    <property type="entry name" value="PMSR"/>
    <property type="match status" value="1"/>
</dbReference>
<dbReference type="KEGG" id="pti:PHATRDRAFT_50384"/>
<dbReference type="EMBL" id="CM000631">
    <property type="protein sequence ID" value="EEC43157.1"/>
    <property type="molecule type" value="Genomic_DNA"/>
</dbReference>
<evidence type="ECO:0000256" key="3">
    <source>
        <dbReference type="ARBA" id="ARBA00023002"/>
    </source>
</evidence>
<dbReference type="eggNOG" id="ENOG502RZE5">
    <property type="taxonomic scope" value="Eukaryota"/>
</dbReference>
<keyword evidence="8" id="KW-1185">Reference proteome</keyword>
<organism evidence="7 8">
    <name type="scientific">Phaeodactylum tricornutum (strain CCAP 1055/1)</name>
    <dbReference type="NCBI Taxonomy" id="556484"/>
    <lineage>
        <taxon>Eukaryota</taxon>
        <taxon>Sar</taxon>
        <taxon>Stramenopiles</taxon>
        <taxon>Ochrophyta</taxon>
        <taxon>Bacillariophyta</taxon>
        <taxon>Bacillariophyceae</taxon>
        <taxon>Bacillariophycidae</taxon>
        <taxon>Naviculales</taxon>
        <taxon>Phaeodactylaceae</taxon>
        <taxon>Phaeodactylum</taxon>
    </lineage>
</organism>
<evidence type="ECO:0000256" key="4">
    <source>
        <dbReference type="ARBA" id="ARBA00030643"/>
    </source>
</evidence>
<dbReference type="InterPro" id="IPR036509">
    <property type="entry name" value="Met_Sox_Rdtase_MsrA_sf"/>
</dbReference>
<reference evidence="8" key="2">
    <citation type="submission" date="2008-08" db="EMBL/GenBank/DDBJ databases">
        <authorList>
            <consortium name="Diatom Consortium"/>
            <person name="Grigoriev I."/>
            <person name="Grimwood J."/>
            <person name="Kuo A."/>
            <person name="Otillar R.P."/>
            <person name="Salamov A."/>
            <person name="Detter J.C."/>
            <person name="Lindquist E."/>
            <person name="Shapiro H."/>
            <person name="Lucas S."/>
            <person name="Glavina del Rio T."/>
            <person name="Pitluck S."/>
            <person name="Rokhsar D."/>
            <person name="Bowler C."/>
        </authorList>
    </citation>
    <scope>GENOME REANNOTATION</scope>
    <source>
        <strain evidence="8">CCAP 1055/1</strain>
    </source>
</reference>
<reference evidence="7 8" key="1">
    <citation type="journal article" date="2008" name="Nature">
        <title>The Phaeodactylum genome reveals the evolutionary history of diatom genomes.</title>
        <authorList>
            <person name="Bowler C."/>
            <person name="Allen A.E."/>
            <person name="Badger J.H."/>
            <person name="Grimwood J."/>
            <person name="Jabbari K."/>
            <person name="Kuo A."/>
            <person name="Maheswari U."/>
            <person name="Martens C."/>
            <person name="Maumus F."/>
            <person name="Otillar R.P."/>
            <person name="Rayko E."/>
            <person name="Salamov A."/>
            <person name="Vandepoele K."/>
            <person name="Beszteri B."/>
            <person name="Gruber A."/>
            <person name="Heijde M."/>
            <person name="Katinka M."/>
            <person name="Mock T."/>
            <person name="Valentin K."/>
            <person name="Verret F."/>
            <person name="Berges J.A."/>
            <person name="Brownlee C."/>
            <person name="Cadoret J.P."/>
            <person name="Chiovitti A."/>
            <person name="Choi C.J."/>
            <person name="Coesel S."/>
            <person name="De Martino A."/>
            <person name="Detter J.C."/>
            <person name="Durkin C."/>
            <person name="Falciatore A."/>
            <person name="Fournet J."/>
            <person name="Haruta M."/>
            <person name="Huysman M.J."/>
            <person name="Jenkins B.D."/>
            <person name="Jiroutova K."/>
            <person name="Jorgensen R.E."/>
            <person name="Joubert Y."/>
            <person name="Kaplan A."/>
            <person name="Kroger N."/>
            <person name="Kroth P.G."/>
            <person name="La Roche J."/>
            <person name="Lindquist E."/>
            <person name="Lommer M."/>
            <person name="Martin-Jezequel V."/>
            <person name="Lopez P.J."/>
            <person name="Lucas S."/>
            <person name="Mangogna M."/>
            <person name="McGinnis K."/>
            <person name="Medlin L.K."/>
            <person name="Montsant A."/>
            <person name="Oudot-Le Secq M.P."/>
            <person name="Napoli C."/>
            <person name="Obornik M."/>
            <person name="Parker M.S."/>
            <person name="Petit J.L."/>
            <person name="Porcel B.M."/>
            <person name="Poulsen N."/>
            <person name="Robison M."/>
            <person name="Rychlewski L."/>
            <person name="Rynearson T.A."/>
            <person name="Schmutz J."/>
            <person name="Shapiro H."/>
            <person name="Siaut M."/>
            <person name="Stanley M."/>
            <person name="Sussman M.R."/>
            <person name="Taylor A.R."/>
            <person name="Vardi A."/>
            <person name="von Dassow P."/>
            <person name="Vyverman W."/>
            <person name="Willis A."/>
            <person name="Wyrwicz L.S."/>
            <person name="Rokhsar D.S."/>
            <person name="Weissenbach J."/>
            <person name="Armbrust E.V."/>
            <person name="Green B.R."/>
            <person name="Van de Peer Y."/>
            <person name="Grigoriev I.V."/>
        </authorList>
    </citation>
    <scope>NUCLEOTIDE SEQUENCE [LARGE SCALE GENOMIC DNA]</scope>
    <source>
        <strain evidence="7 8">CCAP 1055/1</strain>
    </source>
</reference>
<protein>
    <recommendedName>
        <fullName evidence="2">peptide-methionine (S)-S-oxide reductase</fullName>
        <ecNumber evidence="2">1.8.4.11</ecNumber>
    </recommendedName>
    <alternativeName>
        <fullName evidence="4">Peptide-methionine (S)-S-oxide reductase</fullName>
    </alternativeName>
</protein>
<accession>B7GDY2</accession>
<dbReference type="HOGENOM" id="CLU_060657_0_0_1"/>
<keyword evidence="3" id="KW-0560">Oxidoreductase</keyword>
<keyword evidence="5" id="KW-0732">Signal</keyword>
<feature type="chain" id="PRO_5002855803" description="peptide-methionine (S)-S-oxide reductase" evidence="5">
    <location>
        <begin position="19"/>
        <end position="269"/>
    </location>
</feature>
<evidence type="ECO:0000313" key="8">
    <source>
        <dbReference type="Proteomes" id="UP000000759"/>
    </source>
</evidence>
<dbReference type="Gene3D" id="3.30.1060.10">
    <property type="entry name" value="Peptide methionine sulphoxide reductase MsrA"/>
    <property type="match status" value="1"/>
</dbReference>
<dbReference type="GeneID" id="7199200"/>
<dbReference type="AlphaFoldDB" id="B7GDY2"/>
<dbReference type="InterPro" id="IPR002569">
    <property type="entry name" value="Met_Sox_Rdtase_MsrA_dom"/>
</dbReference>
<evidence type="ECO:0000313" key="7">
    <source>
        <dbReference type="EMBL" id="EEC43157.1"/>
    </source>
</evidence>
<evidence type="ECO:0000256" key="1">
    <source>
        <dbReference type="ARBA" id="ARBA00005591"/>
    </source>
</evidence>
<sequence length="269" mass="29337">MIQFPFFSTLLLFSATTALTVLPSESGFRPETSISRRVVLATLLGTAAATPFAAQVAHAADDEAVYFGAGCFWHMQHEFIQAERDLLGRDLDTQLSATAGYAGGTKTDGQGRVCYHNFQNVADYGRLGHGEVVGLTLPSDKIAEFGKVYFSLLDPKTKDRVDPMDRGAEYRSLLGLPGGTSHPAYPGIQEAAEAAGVTLKRGQGNDGDTLGKKLVWVYDTQTFPFYQAEVYHQYHNDFQSAPYGKAYNQMGSQAFEDGRLKLTGCPDRV</sequence>
<comment type="similarity">
    <text evidence="1">Belongs to the MsrA Met sulfoxide reductase family.</text>
</comment>
<dbReference type="Proteomes" id="UP000000759">
    <property type="component" value="Chromosome 29"/>
</dbReference>
<name>B7GDY2_PHATC</name>
<evidence type="ECO:0000259" key="6">
    <source>
        <dbReference type="Pfam" id="PF01625"/>
    </source>
</evidence>
<dbReference type="GO" id="GO:0008113">
    <property type="term" value="F:peptide-methionine (S)-S-oxide reductase activity"/>
    <property type="evidence" value="ECO:0007669"/>
    <property type="project" value="UniProtKB-EC"/>
</dbReference>
<feature type="domain" description="Peptide methionine sulphoxide reductase MsrA" evidence="6">
    <location>
        <begin position="65"/>
        <end position="237"/>
    </location>
</feature>
<evidence type="ECO:0000256" key="2">
    <source>
        <dbReference type="ARBA" id="ARBA00012502"/>
    </source>
</evidence>
<proteinExistence type="inferred from homology"/>
<dbReference type="SUPFAM" id="SSF55068">
    <property type="entry name" value="Peptide methionine sulfoxide reductase"/>
    <property type="match status" value="1"/>
</dbReference>
<feature type="signal peptide" evidence="5">
    <location>
        <begin position="1"/>
        <end position="18"/>
    </location>
</feature>
<dbReference type="EC" id="1.8.4.11" evidence="2"/>
<gene>
    <name evidence="7" type="ORF">PHATRDRAFT_50384</name>
</gene>
<dbReference type="RefSeq" id="XP_002185288.1">
    <property type="nucleotide sequence ID" value="XM_002185252.1"/>
</dbReference>
<evidence type="ECO:0000256" key="5">
    <source>
        <dbReference type="SAM" id="SignalP"/>
    </source>
</evidence>
<dbReference type="OrthoDB" id="443672at2759"/>